<proteinExistence type="inferred from homology"/>
<dbReference type="Proteomes" id="UP000093962">
    <property type="component" value="Unassembled WGS sequence"/>
</dbReference>
<dbReference type="GO" id="GO:0032259">
    <property type="term" value="P:methylation"/>
    <property type="evidence" value="ECO:0007669"/>
    <property type="project" value="UniProtKB-KW"/>
</dbReference>
<evidence type="ECO:0000256" key="2">
    <source>
        <dbReference type="ARBA" id="ARBA00011900"/>
    </source>
</evidence>
<organism evidence="8 9">
    <name type="scientific">Mycolicibacterium mucogenicum</name>
    <name type="common">Mycobacterium mucogenicum</name>
    <dbReference type="NCBI Taxonomy" id="56689"/>
    <lineage>
        <taxon>Bacteria</taxon>
        <taxon>Bacillati</taxon>
        <taxon>Actinomycetota</taxon>
        <taxon>Actinomycetes</taxon>
        <taxon>Mycobacteriales</taxon>
        <taxon>Mycobacteriaceae</taxon>
        <taxon>Mycolicibacterium</taxon>
    </lineage>
</organism>
<keyword evidence="4" id="KW-0808">Transferase</keyword>
<evidence type="ECO:0000313" key="8">
    <source>
        <dbReference type="EMBL" id="OBA88601.1"/>
    </source>
</evidence>
<name>A0A1A0MU69_MYCMU</name>
<evidence type="ECO:0000256" key="5">
    <source>
        <dbReference type="ARBA" id="ARBA00022691"/>
    </source>
</evidence>
<keyword evidence="8" id="KW-0378">Hydrolase</keyword>
<comment type="similarity">
    <text evidence="1">Belongs to the N(4)/N(6)-methyltransferase family.</text>
</comment>
<comment type="caution">
    <text evidence="8">The sequence shown here is derived from an EMBL/GenBank/DDBJ whole genome shotgun (WGS) entry which is preliminary data.</text>
</comment>
<evidence type="ECO:0000259" key="7">
    <source>
        <dbReference type="Pfam" id="PF07669"/>
    </source>
</evidence>
<sequence length="1010" mass="111630">MSDAIILGGEFVSEHYFGTDATKQSFRSRVLACRKVWDEVKASVEPTVRSRYMEARDQLGKSFAALDEGTVDLPGLYGQLRTALGFEGLGFDIEPRDSILTIRASGLSGAAPLALIDAQANQELEALLDKDNDNLLQPFSVDEKTELTSVARLLSHLFVAEDGPQFALVFAGSIVLLAERERWPEGRYLAVDLQLVGERADATKAGEIDTALACICAESVAPDAEGNIWWTDVFDESVKHTVGVSQDLREGVRLSIEIIANEVVSRRRAQGLEPLPQDQAQVLARQSLRFLYRILFLLYAEASPEMGVLPVGEHAYERGYSLDRLRDLTLVELASPRSLNGTHLFDSLGVLFTRIDKGHDGGVENDEEGSRAQGLTFNALKADLFLGRATALIDEVKLGNGELQRVLRHLLLSKKQAGRDRGFISYAELGINQLGAVYEGLMSYTGFFAGTDLYEVAKNGDSSKGSWVVPHDRIDGISEADFVRAVDENTGESKPVLHQRGTFVFRLAGRERQQSASYYTPEVLTRFTVSQALAELLDQDGRTTTAREILDLTVCEPALGSGAFAIEAVTQLAEQYLTRRQHELGERIDPDQYAAELQKVKAYLALHQVYGVDLNATAVEFAEISLWLATMGKGLAAPWFGLHLRRGNSLIGARKVLDGGVFEFLKPSAGWGSTVEAKEAKTLAPVELKRLQEWRKVLKPKLTAAQVKELKALTSRAERLWDFAARRLQIAEAEIRRNIEVWGATDLPVGGAVTREQVEASLADSSGAYRRLRRAMDAWCALWFWPLTTDVAPPTVGQWIEVMKALLGVEGKVKRGHEEQLTFGDAVTWDELEEAEATDLAFAFVADVPRLVADNPWLGECERIANRYGFFHWELEFAPVFENGGFDLQVGNPPWVRPRSDVEALLAEGDPWFSLKAKATQAEVAQHREAALDRPGIRDLVIGGTAEVACTAAFVGDERMYPHLKGLQPDLYRCFMERTWRNAKSTGSVGLIHPETHFTDEKAGLLRSAT</sequence>
<reference evidence="8 9" key="1">
    <citation type="submission" date="2016-06" db="EMBL/GenBank/DDBJ databases">
        <authorList>
            <person name="Kjaerup R.B."/>
            <person name="Dalgaard T.S."/>
            <person name="Juul-Madsen H.R."/>
        </authorList>
    </citation>
    <scope>NUCLEOTIDE SEQUENCE [LARGE SCALE GENOMIC DNA]</scope>
    <source>
        <strain evidence="8 9">1199456.5</strain>
    </source>
</reference>
<dbReference type="InterPro" id="IPR029063">
    <property type="entry name" value="SAM-dependent_MTases_sf"/>
</dbReference>
<dbReference type="InterPro" id="IPR011639">
    <property type="entry name" value="MethylTrfase_TaqI-like_dom"/>
</dbReference>
<evidence type="ECO:0000313" key="9">
    <source>
        <dbReference type="Proteomes" id="UP000093962"/>
    </source>
</evidence>
<dbReference type="Gene3D" id="3.40.50.150">
    <property type="entry name" value="Vaccinia Virus protein VP39"/>
    <property type="match status" value="2"/>
</dbReference>
<dbReference type="GO" id="GO:0004519">
    <property type="term" value="F:endonuclease activity"/>
    <property type="evidence" value="ECO:0007669"/>
    <property type="project" value="UniProtKB-KW"/>
</dbReference>
<dbReference type="PANTHER" id="PTHR33841">
    <property type="entry name" value="DNA METHYLTRANSFERASE YEEA-RELATED"/>
    <property type="match status" value="1"/>
</dbReference>
<feature type="non-terminal residue" evidence="8">
    <location>
        <position position="1010"/>
    </location>
</feature>
<dbReference type="InterPro" id="IPR050953">
    <property type="entry name" value="N4_N6_ade-DNA_methylase"/>
</dbReference>
<evidence type="ECO:0000256" key="4">
    <source>
        <dbReference type="ARBA" id="ARBA00022679"/>
    </source>
</evidence>
<dbReference type="EC" id="2.1.1.72" evidence="2"/>
<dbReference type="AlphaFoldDB" id="A0A1A0MU69"/>
<dbReference type="OrthoDB" id="4280289at2"/>
<keyword evidence="8" id="KW-0540">Nuclease</keyword>
<dbReference type="SUPFAM" id="SSF53335">
    <property type="entry name" value="S-adenosyl-L-methionine-dependent methyltransferases"/>
    <property type="match status" value="1"/>
</dbReference>
<keyword evidence="8" id="KW-0255">Endonuclease</keyword>
<dbReference type="PRINTS" id="PR00507">
    <property type="entry name" value="N12N6MTFRASE"/>
</dbReference>
<comment type="catalytic activity">
    <reaction evidence="6">
        <text>a 2'-deoxyadenosine in DNA + S-adenosyl-L-methionine = an N(6)-methyl-2'-deoxyadenosine in DNA + S-adenosyl-L-homocysteine + H(+)</text>
        <dbReference type="Rhea" id="RHEA:15197"/>
        <dbReference type="Rhea" id="RHEA-COMP:12418"/>
        <dbReference type="Rhea" id="RHEA-COMP:12419"/>
        <dbReference type="ChEBI" id="CHEBI:15378"/>
        <dbReference type="ChEBI" id="CHEBI:57856"/>
        <dbReference type="ChEBI" id="CHEBI:59789"/>
        <dbReference type="ChEBI" id="CHEBI:90615"/>
        <dbReference type="ChEBI" id="CHEBI:90616"/>
        <dbReference type="EC" id="2.1.1.72"/>
    </reaction>
</comment>
<evidence type="ECO:0000256" key="3">
    <source>
        <dbReference type="ARBA" id="ARBA00022603"/>
    </source>
</evidence>
<feature type="domain" description="Type II methyltransferase M.TaqI-like" evidence="7">
    <location>
        <begin position="607"/>
        <end position="901"/>
    </location>
</feature>
<keyword evidence="5" id="KW-0949">S-adenosyl-L-methionine</keyword>
<keyword evidence="3" id="KW-0489">Methyltransferase</keyword>
<accession>A0A1A0MU69</accession>
<gene>
    <name evidence="8" type="ORF">A5642_16585</name>
</gene>
<evidence type="ECO:0000256" key="1">
    <source>
        <dbReference type="ARBA" id="ARBA00006594"/>
    </source>
</evidence>
<evidence type="ECO:0000256" key="6">
    <source>
        <dbReference type="ARBA" id="ARBA00047942"/>
    </source>
</evidence>
<dbReference type="GO" id="GO:0006304">
    <property type="term" value="P:DNA modification"/>
    <property type="evidence" value="ECO:0007669"/>
    <property type="project" value="InterPro"/>
</dbReference>
<dbReference type="Pfam" id="PF07669">
    <property type="entry name" value="Eco57I"/>
    <property type="match status" value="1"/>
</dbReference>
<dbReference type="EMBL" id="LZSF01000102">
    <property type="protein sequence ID" value="OBA88601.1"/>
    <property type="molecule type" value="Genomic_DNA"/>
</dbReference>
<dbReference type="PANTHER" id="PTHR33841:SF5">
    <property type="entry name" value="DNA METHYLASE (MODIFICATION METHYLASE) (METHYLTRANSFERASE)-RELATED"/>
    <property type="match status" value="1"/>
</dbReference>
<protein>
    <recommendedName>
        <fullName evidence="2">site-specific DNA-methyltransferase (adenine-specific)</fullName>
        <ecNumber evidence="2">2.1.1.72</ecNumber>
    </recommendedName>
</protein>
<dbReference type="GO" id="GO:0009007">
    <property type="term" value="F:site-specific DNA-methyltransferase (adenine-specific) activity"/>
    <property type="evidence" value="ECO:0007669"/>
    <property type="project" value="UniProtKB-EC"/>
</dbReference>